<accession>A0A4P9ZCJ2</accession>
<evidence type="ECO:0000256" key="2">
    <source>
        <dbReference type="ARBA" id="ARBA00007494"/>
    </source>
</evidence>
<evidence type="ECO:0000256" key="5">
    <source>
        <dbReference type="ARBA" id="ARBA00022679"/>
    </source>
</evidence>
<keyword evidence="6 10" id="KW-0949">S-adenosyl-L-methionine</keyword>
<dbReference type="Proteomes" id="UP000268321">
    <property type="component" value="Unassembled WGS sequence"/>
</dbReference>
<dbReference type="InterPro" id="IPR029063">
    <property type="entry name" value="SAM-dependent_MTases_sf"/>
</dbReference>
<feature type="domain" description="SAM-dependent MTase RsmB/NOP-type" evidence="12">
    <location>
        <begin position="56"/>
        <end position="407"/>
    </location>
</feature>
<feature type="compositionally biased region" description="Basic and acidic residues" evidence="11">
    <location>
        <begin position="682"/>
        <end position="706"/>
    </location>
</feature>
<dbReference type="PROSITE" id="PS51686">
    <property type="entry name" value="SAM_MT_RSMB_NOP"/>
    <property type="match status" value="1"/>
</dbReference>
<dbReference type="GO" id="GO:0000049">
    <property type="term" value="F:tRNA binding"/>
    <property type="evidence" value="ECO:0007669"/>
    <property type="project" value="UniProtKB-KW"/>
</dbReference>
<proteinExistence type="inferred from homology"/>
<dbReference type="GO" id="GO:0005737">
    <property type="term" value="C:cytoplasm"/>
    <property type="evidence" value="ECO:0007669"/>
    <property type="project" value="TreeGrafter"/>
</dbReference>
<keyword evidence="4 10" id="KW-0489">Methyltransferase</keyword>
<evidence type="ECO:0000313" key="14">
    <source>
        <dbReference type="Proteomes" id="UP000268321"/>
    </source>
</evidence>
<evidence type="ECO:0000256" key="11">
    <source>
        <dbReference type="SAM" id="MobiDB-lite"/>
    </source>
</evidence>
<keyword evidence="7" id="KW-0819">tRNA processing</keyword>
<dbReference type="InterPro" id="IPR049560">
    <property type="entry name" value="MeTrfase_RsmB-F_NOP2_cat"/>
</dbReference>
<evidence type="ECO:0000259" key="12">
    <source>
        <dbReference type="PROSITE" id="PS51686"/>
    </source>
</evidence>
<dbReference type="InterPro" id="IPR023267">
    <property type="entry name" value="RCMT"/>
</dbReference>
<dbReference type="InterPro" id="IPR023270">
    <property type="entry name" value="RCMT_NCL1"/>
</dbReference>
<name>A0A4P9ZCJ2_9ASCO</name>
<dbReference type="InterPro" id="IPR018314">
    <property type="entry name" value="RsmB/NOL1/NOP2-like_CS"/>
</dbReference>
<comment type="subcellular location">
    <subcellularLocation>
        <location evidence="1">Nucleus</location>
    </subcellularLocation>
</comment>
<dbReference type="Pfam" id="PF25376">
    <property type="entry name" value="Pre-PUA_NSUN2"/>
    <property type="match status" value="1"/>
</dbReference>
<sequence>MARRFSKKGKGKGFGRREHRGDNDGGQWSDIPRENQKWEDYYKALNLIPEDEWETFKKHCQSDLPLTFRITGLKAHAEEVNQKFLNDHVAKLKDVEFEGTALAPKNIAFYPDHLGWQLDVPKSVIRKNDQFAKTQRFLVLESTVGNITRQEAVSMIPPLLMDVQPYHTVLDMCAAPGSKTSQLVEALHAKDSEKPATGIVIANDSNYKRSYMLVHQVKRLNSPNFMVVNHDAQWFPRIVFPDTGLLRFDRILCDVPCSGDGTMRKNINVWKDFTFGDGLGLHPLQVNILNRGLQQLKDGGRLVYSTCSLNPIENEAVVAEALRNFPAVSLVDVSAELPQLKRRPGLLTWRVFDKEMEEKQPGDESVHATAFPPTEQEQKKFNLERCVRVYPHLQNTGGFFITVFEKTGPANDKPKRTAPPSELKPETKKAKIETFAAPVKREKLPRNANEEPFIFLDPENKQLQKCWIFYQIDEKFGRDTFLVRNATGEASRSIYYVSPIVARILKMEPQKLKIVHAGIKMFSAQRKDHELCPWRVQQESLEVMRPHLGPNRQLTTNMNSLKILLTNAYPLIRDLEASGFDSEFCKELSNTTEGCAFLRITREKPLEDLFVALWVGKANVNLMVNKQDTQELLMRLYDIETKSTDEVKEKAHQMRVEALKAARNSESLYSVAYGNMIESELDTEKEPEPEKETETEKATDAEKEPDAENAPTNEQ</sequence>
<dbReference type="AlphaFoldDB" id="A0A4P9ZCJ2"/>
<dbReference type="PRINTS" id="PR02008">
    <property type="entry name" value="RCMTFAMILY"/>
</dbReference>
<feature type="binding site" evidence="10">
    <location>
        <begin position="173"/>
        <end position="179"/>
    </location>
    <ligand>
        <name>S-adenosyl-L-methionine</name>
        <dbReference type="ChEBI" id="CHEBI:59789"/>
    </ligand>
</feature>
<dbReference type="EMBL" id="ML004455">
    <property type="protein sequence ID" value="RKP30616.1"/>
    <property type="molecule type" value="Genomic_DNA"/>
</dbReference>
<organism evidence="13 14">
    <name type="scientific">Metschnikowia bicuspidata</name>
    <dbReference type="NCBI Taxonomy" id="27322"/>
    <lineage>
        <taxon>Eukaryota</taxon>
        <taxon>Fungi</taxon>
        <taxon>Dikarya</taxon>
        <taxon>Ascomycota</taxon>
        <taxon>Saccharomycotina</taxon>
        <taxon>Pichiomycetes</taxon>
        <taxon>Metschnikowiaceae</taxon>
        <taxon>Metschnikowia</taxon>
    </lineage>
</organism>
<evidence type="ECO:0000313" key="13">
    <source>
        <dbReference type="EMBL" id="RKP30616.1"/>
    </source>
</evidence>
<evidence type="ECO:0000256" key="3">
    <source>
        <dbReference type="ARBA" id="ARBA00022555"/>
    </source>
</evidence>
<evidence type="ECO:0000256" key="9">
    <source>
        <dbReference type="ARBA" id="ARBA00023242"/>
    </source>
</evidence>
<dbReference type="Gene3D" id="3.40.50.150">
    <property type="entry name" value="Vaccinia Virus protein VP39"/>
    <property type="match status" value="1"/>
</dbReference>
<evidence type="ECO:0000256" key="7">
    <source>
        <dbReference type="ARBA" id="ARBA00022694"/>
    </source>
</evidence>
<feature type="compositionally biased region" description="Basic residues" evidence="11">
    <location>
        <begin position="1"/>
        <end position="14"/>
    </location>
</feature>
<dbReference type="PROSITE" id="PS01153">
    <property type="entry name" value="NOL1_NOP2_SUN"/>
    <property type="match status" value="1"/>
</dbReference>
<evidence type="ECO:0000256" key="6">
    <source>
        <dbReference type="ARBA" id="ARBA00022691"/>
    </source>
</evidence>
<feature type="binding site" evidence="10">
    <location>
        <position position="204"/>
    </location>
    <ligand>
        <name>S-adenosyl-L-methionine</name>
        <dbReference type="ChEBI" id="CHEBI:59789"/>
    </ligand>
</feature>
<protein>
    <submittedName>
        <fullName evidence="13">S-adenosyl-L-methionine-dependent methyltransferase</fullName>
    </submittedName>
</protein>
<dbReference type="PANTHER" id="PTHR22808">
    <property type="entry name" value="NCL1 YEAST -RELATED NOL1/NOP2/FMU SUN DOMAIN-CONTAINING"/>
    <property type="match status" value="1"/>
</dbReference>
<gene>
    <name evidence="13" type="ORF">METBISCDRAFT_27266</name>
</gene>
<keyword evidence="14" id="KW-1185">Reference proteome</keyword>
<dbReference type="Pfam" id="PF25378">
    <property type="entry name" value="PUA_NSUN2"/>
    <property type="match status" value="1"/>
</dbReference>
<dbReference type="InterPro" id="IPR057286">
    <property type="entry name" value="PUA_NSUN2"/>
</dbReference>
<evidence type="ECO:0000256" key="4">
    <source>
        <dbReference type="ARBA" id="ARBA00022603"/>
    </source>
</evidence>
<evidence type="ECO:0000256" key="1">
    <source>
        <dbReference type="ARBA" id="ARBA00004123"/>
    </source>
</evidence>
<dbReference type="GO" id="GO:0030488">
    <property type="term" value="P:tRNA methylation"/>
    <property type="evidence" value="ECO:0007669"/>
    <property type="project" value="TreeGrafter"/>
</dbReference>
<dbReference type="OrthoDB" id="6093671at2759"/>
<feature type="active site" description="Nucleophile" evidence="10">
    <location>
        <position position="307"/>
    </location>
</feature>
<evidence type="ECO:0000256" key="8">
    <source>
        <dbReference type="ARBA" id="ARBA00022884"/>
    </source>
</evidence>
<keyword evidence="3" id="KW-0820">tRNA-binding</keyword>
<comment type="similarity">
    <text evidence="2 10">Belongs to the class I-like SAM-binding methyltransferase superfamily. RsmB/NOP family.</text>
</comment>
<keyword evidence="5 10" id="KW-0808">Transferase</keyword>
<dbReference type="InterPro" id="IPR057285">
    <property type="entry name" value="Pre-PUA_NSUN2"/>
</dbReference>
<dbReference type="GO" id="GO:0005634">
    <property type="term" value="C:nucleus"/>
    <property type="evidence" value="ECO:0007669"/>
    <property type="project" value="UniProtKB-SubCell"/>
</dbReference>
<feature type="binding site" evidence="10">
    <location>
        <position position="254"/>
    </location>
    <ligand>
        <name>S-adenosyl-L-methionine</name>
        <dbReference type="ChEBI" id="CHEBI:59789"/>
    </ligand>
</feature>
<feature type="binding site" evidence="10">
    <location>
        <position position="231"/>
    </location>
    <ligand>
        <name>S-adenosyl-L-methionine</name>
        <dbReference type="ChEBI" id="CHEBI:59789"/>
    </ligand>
</feature>
<feature type="region of interest" description="Disordered" evidence="11">
    <location>
        <begin position="1"/>
        <end position="31"/>
    </location>
</feature>
<dbReference type="GO" id="GO:0016428">
    <property type="term" value="F:tRNA (cytidine-5-)-methyltransferase activity"/>
    <property type="evidence" value="ECO:0007669"/>
    <property type="project" value="InterPro"/>
</dbReference>
<keyword evidence="8 10" id="KW-0694">RNA-binding</keyword>
<dbReference type="PANTHER" id="PTHR22808:SF1">
    <property type="entry name" value="RNA CYTOSINE-C(5)-METHYLTRANSFERASE NSUN2-RELATED"/>
    <property type="match status" value="1"/>
</dbReference>
<keyword evidence="9" id="KW-0539">Nucleus</keyword>
<dbReference type="InterPro" id="IPR001678">
    <property type="entry name" value="MeTrfase_RsmB-F_NOP2_dom"/>
</dbReference>
<evidence type="ECO:0000256" key="10">
    <source>
        <dbReference type="PROSITE-ProRule" id="PRU01023"/>
    </source>
</evidence>
<dbReference type="PRINTS" id="PR02011">
    <property type="entry name" value="RCMTNCL1"/>
</dbReference>
<dbReference type="Pfam" id="PF01189">
    <property type="entry name" value="Methyltr_RsmB-F"/>
    <property type="match status" value="1"/>
</dbReference>
<dbReference type="SUPFAM" id="SSF53335">
    <property type="entry name" value="S-adenosyl-L-methionine-dependent methyltransferases"/>
    <property type="match status" value="1"/>
</dbReference>
<reference evidence="14" key="1">
    <citation type="journal article" date="2018" name="Nat. Microbiol.">
        <title>Leveraging single-cell genomics to expand the fungal tree of life.</title>
        <authorList>
            <person name="Ahrendt S.R."/>
            <person name="Quandt C.A."/>
            <person name="Ciobanu D."/>
            <person name="Clum A."/>
            <person name="Salamov A."/>
            <person name="Andreopoulos B."/>
            <person name="Cheng J.F."/>
            <person name="Woyke T."/>
            <person name="Pelin A."/>
            <person name="Henrissat B."/>
            <person name="Reynolds N.K."/>
            <person name="Benny G.L."/>
            <person name="Smith M.E."/>
            <person name="James T.Y."/>
            <person name="Grigoriev I.V."/>
        </authorList>
    </citation>
    <scope>NUCLEOTIDE SEQUENCE [LARGE SCALE GENOMIC DNA]</scope>
    <source>
        <strain evidence="14">Baker2002</strain>
    </source>
</reference>
<feature type="region of interest" description="Disordered" evidence="11">
    <location>
        <begin position="678"/>
        <end position="715"/>
    </location>
</feature>